<feature type="domain" description="Amidase" evidence="1">
    <location>
        <begin position="34"/>
        <end position="315"/>
    </location>
</feature>
<dbReference type="EMBL" id="JAUEPO010000008">
    <property type="protein sequence ID" value="KAK3317139.1"/>
    <property type="molecule type" value="Genomic_DNA"/>
</dbReference>
<dbReference type="InterPro" id="IPR023631">
    <property type="entry name" value="Amidase_dom"/>
</dbReference>
<proteinExistence type="predicted"/>
<evidence type="ECO:0000313" key="2">
    <source>
        <dbReference type="EMBL" id="KAK3317139.1"/>
    </source>
</evidence>
<dbReference type="InterPro" id="IPR036928">
    <property type="entry name" value="AS_sf"/>
</dbReference>
<evidence type="ECO:0000313" key="3">
    <source>
        <dbReference type="Proteomes" id="UP001286456"/>
    </source>
</evidence>
<dbReference type="PANTHER" id="PTHR42678:SF34">
    <property type="entry name" value="OS04G0183300 PROTEIN"/>
    <property type="match status" value="1"/>
</dbReference>
<reference evidence="2" key="2">
    <citation type="submission" date="2023-06" db="EMBL/GenBank/DDBJ databases">
        <authorList>
            <consortium name="Lawrence Berkeley National Laboratory"/>
            <person name="Haridas S."/>
            <person name="Hensen N."/>
            <person name="Bonometti L."/>
            <person name="Westerberg I."/>
            <person name="Brannstrom I.O."/>
            <person name="Guillou S."/>
            <person name="Cros-Aarteil S."/>
            <person name="Calhoun S."/>
            <person name="Kuo A."/>
            <person name="Mondo S."/>
            <person name="Pangilinan J."/>
            <person name="Riley R."/>
            <person name="Labutti K."/>
            <person name="Andreopoulos B."/>
            <person name="Lipzen A."/>
            <person name="Chen C."/>
            <person name="Yanf M."/>
            <person name="Daum C."/>
            <person name="Ng V."/>
            <person name="Clum A."/>
            <person name="Steindorff A."/>
            <person name="Ohm R."/>
            <person name="Martin F."/>
            <person name="Silar P."/>
            <person name="Natvig D."/>
            <person name="Lalanne C."/>
            <person name="Gautier V."/>
            <person name="Ament-Velasquez S.L."/>
            <person name="Kruys A."/>
            <person name="Hutchinson M.I."/>
            <person name="Powell A.J."/>
            <person name="Barry K."/>
            <person name="Miller A.N."/>
            <person name="Grigoriev I.V."/>
            <person name="Debuchy R."/>
            <person name="Gladieux P."/>
            <person name="Thoren M.H."/>
            <person name="Johannesson H."/>
        </authorList>
    </citation>
    <scope>NUCLEOTIDE SEQUENCE</scope>
    <source>
        <strain evidence="2">SMH4131-1</strain>
    </source>
</reference>
<dbReference type="AlphaFoldDB" id="A0AAE0I210"/>
<dbReference type="Gene3D" id="3.90.1300.10">
    <property type="entry name" value="Amidase signature (AS) domain"/>
    <property type="match status" value="1"/>
</dbReference>
<accession>A0AAE0I210</accession>
<comment type="caution">
    <text evidence="2">The sequence shown here is derived from an EMBL/GenBank/DDBJ whole genome shotgun (WGS) entry which is preliminary data.</text>
</comment>
<evidence type="ECO:0000259" key="1">
    <source>
        <dbReference type="Pfam" id="PF01425"/>
    </source>
</evidence>
<dbReference type="Pfam" id="PF01425">
    <property type="entry name" value="Amidase"/>
    <property type="match status" value="1"/>
</dbReference>
<reference evidence="2" key="1">
    <citation type="journal article" date="2023" name="Mol. Phylogenet. Evol.">
        <title>Genome-scale phylogeny and comparative genomics of the fungal order Sordariales.</title>
        <authorList>
            <person name="Hensen N."/>
            <person name="Bonometti L."/>
            <person name="Westerberg I."/>
            <person name="Brannstrom I.O."/>
            <person name="Guillou S."/>
            <person name="Cros-Aarteil S."/>
            <person name="Calhoun S."/>
            <person name="Haridas S."/>
            <person name="Kuo A."/>
            <person name="Mondo S."/>
            <person name="Pangilinan J."/>
            <person name="Riley R."/>
            <person name="LaButti K."/>
            <person name="Andreopoulos B."/>
            <person name="Lipzen A."/>
            <person name="Chen C."/>
            <person name="Yan M."/>
            <person name="Daum C."/>
            <person name="Ng V."/>
            <person name="Clum A."/>
            <person name="Steindorff A."/>
            <person name="Ohm R.A."/>
            <person name="Martin F."/>
            <person name="Silar P."/>
            <person name="Natvig D.O."/>
            <person name="Lalanne C."/>
            <person name="Gautier V."/>
            <person name="Ament-Velasquez S.L."/>
            <person name="Kruys A."/>
            <person name="Hutchinson M.I."/>
            <person name="Powell A.J."/>
            <person name="Barry K."/>
            <person name="Miller A.N."/>
            <person name="Grigoriev I.V."/>
            <person name="Debuchy R."/>
            <person name="Gladieux P."/>
            <person name="Hiltunen Thoren M."/>
            <person name="Johannesson H."/>
        </authorList>
    </citation>
    <scope>NUCLEOTIDE SEQUENCE</scope>
    <source>
        <strain evidence="2">SMH4131-1</strain>
    </source>
</reference>
<dbReference type="SUPFAM" id="SSF75304">
    <property type="entry name" value="Amidase signature (AS) enzymes"/>
    <property type="match status" value="1"/>
</dbReference>
<protein>
    <submittedName>
        <fullName evidence="2">Amidase signature domain-containing protein</fullName>
    </submittedName>
</protein>
<name>A0AAE0I210_9PEZI</name>
<dbReference type="Proteomes" id="UP001286456">
    <property type="component" value="Unassembled WGS sequence"/>
</dbReference>
<dbReference type="PANTHER" id="PTHR42678">
    <property type="entry name" value="AMIDASE"/>
    <property type="match status" value="1"/>
</dbReference>
<sequence>MATSSTEAFDVLVTSATDLSRLLQTGSITSVSTIQQYLKQIEHHEPFLNAFISLAPRDKVLRAAAVLDKERVEGRLRSALHGIPIVLKDCFITASELGMDTTAGSWALAGAKANKNSAIAQKLIDAGMIILGKTNMTEFAGMKTTMVMPGWSSRGGQTLSPYVGEIKEGETILGHSAPGGSSTGSAVAVAAGFSPLAMGAETIGSIVTPASRAALYALKPTVGVQNVEGMYTLTDFFDSPGPIAKSAADLLALAEILLGRSFQSEGLGSWEGLSVGFLDPAVWKMADEMCRQHEGTAEQMRNDYEEAISRLREHGCRVKYPVDIASISALIVEGEQAIMPIAFWDFKNICVPRFLDAFDASPVQTLQDIVNFNERNSDKCLPPPYNKQDDLVKALHNDDTPEHIALLKEGLRAVGKRIIDQVLTKENVNIIAAPADSSLCIHAAAAGYPVAVIPLGQLRYNERPFGLCLVARENDEESLLRFMVAYVKVSPPRAVPDLLSVSQRLAGLGQNSRNIDD</sequence>
<gene>
    <name evidence="2" type="ORF">B0T19DRAFT_376665</name>
</gene>
<keyword evidence="3" id="KW-1185">Reference proteome</keyword>
<organism evidence="2 3">
    <name type="scientific">Cercophora scortea</name>
    <dbReference type="NCBI Taxonomy" id="314031"/>
    <lineage>
        <taxon>Eukaryota</taxon>
        <taxon>Fungi</taxon>
        <taxon>Dikarya</taxon>
        <taxon>Ascomycota</taxon>
        <taxon>Pezizomycotina</taxon>
        <taxon>Sordariomycetes</taxon>
        <taxon>Sordariomycetidae</taxon>
        <taxon>Sordariales</taxon>
        <taxon>Lasiosphaeriaceae</taxon>
        <taxon>Cercophora</taxon>
    </lineage>
</organism>